<dbReference type="AlphaFoldDB" id="A0A376WAG0"/>
<dbReference type="InterPro" id="IPR021356">
    <property type="entry name" value="Integr_conj_element_PFL4702"/>
</dbReference>
<evidence type="ECO:0000313" key="1">
    <source>
        <dbReference type="EMBL" id="STJ20575.1"/>
    </source>
</evidence>
<sequence>MRKKGLTVSRLRLMARLAGMAMVTFLLGSLTPALADLPQIEPPSSGGGGGLFGQIKGYFQDGIVLIGLVIRRGCLCESGGGGRYHVFRGAGRQDGLGAVRGHYCGGGGTAGRGHLAAW</sequence>
<dbReference type="EMBL" id="UGCV01000008">
    <property type="protein sequence ID" value="STJ20575.1"/>
    <property type="molecule type" value="Genomic_DNA"/>
</dbReference>
<accession>A0A376WAG0</accession>
<protein>
    <submittedName>
        <fullName evidence="1">Integrating conjugative element membrane protein, PFL_4702 family</fullName>
    </submittedName>
</protein>
<gene>
    <name evidence="1" type="ORF">NCTC9081_06161</name>
</gene>
<dbReference type="Proteomes" id="UP000254716">
    <property type="component" value="Unassembled WGS sequence"/>
</dbReference>
<proteinExistence type="predicted"/>
<organism evidence="1 2">
    <name type="scientific">Escherichia coli</name>
    <dbReference type="NCBI Taxonomy" id="562"/>
    <lineage>
        <taxon>Bacteria</taxon>
        <taxon>Pseudomonadati</taxon>
        <taxon>Pseudomonadota</taxon>
        <taxon>Gammaproteobacteria</taxon>
        <taxon>Enterobacterales</taxon>
        <taxon>Enterobacteriaceae</taxon>
        <taxon>Escherichia</taxon>
    </lineage>
</organism>
<reference evidence="1 2" key="1">
    <citation type="submission" date="2018-06" db="EMBL/GenBank/DDBJ databases">
        <authorList>
            <consortium name="Pathogen Informatics"/>
            <person name="Doyle S."/>
        </authorList>
    </citation>
    <scope>NUCLEOTIDE SEQUENCE [LARGE SCALE GENOMIC DNA]</scope>
    <source>
        <strain evidence="1 2">NCTC9081</strain>
    </source>
</reference>
<name>A0A376WAG0_ECOLX</name>
<dbReference type="Pfam" id="PF11190">
    <property type="entry name" value="DUF2976"/>
    <property type="match status" value="1"/>
</dbReference>
<evidence type="ECO:0000313" key="2">
    <source>
        <dbReference type="Proteomes" id="UP000254716"/>
    </source>
</evidence>